<dbReference type="EMBL" id="DRLD01000154">
    <property type="protein sequence ID" value="HED10125.1"/>
    <property type="molecule type" value="Genomic_DNA"/>
</dbReference>
<reference evidence="2" key="1">
    <citation type="journal article" date="2020" name="mSystems">
        <title>Genome- and Community-Level Interaction Insights into Carbon Utilization and Element Cycling Functions of Hydrothermarchaeota in Hydrothermal Sediment.</title>
        <authorList>
            <person name="Zhou Z."/>
            <person name="Liu Y."/>
            <person name="Xu W."/>
            <person name="Pan J."/>
            <person name="Luo Z.H."/>
            <person name="Li M."/>
        </authorList>
    </citation>
    <scope>NUCLEOTIDE SEQUENCE [LARGE SCALE GENOMIC DNA]</scope>
    <source>
        <strain evidence="2">HyVt-456</strain>
    </source>
</reference>
<comment type="caution">
    <text evidence="2">The sequence shown here is derived from an EMBL/GenBank/DDBJ whole genome shotgun (WGS) entry which is preliminary data.</text>
</comment>
<name>A0A7V1PU53_CALAY</name>
<organism evidence="2">
    <name type="scientific">Caldithrix abyssi</name>
    <dbReference type="NCBI Taxonomy" id="187145"/>
    <lineage>
        <taxon>Bacteria</taxon>
        <taxon>Pseudomonadati</taxon>
        <taxon>Calditrichota</taxon>
        <taxon>Calditrichia</taxon>
        <taxon>Calditrichales</taxon>
        <taxon>Calditrichaceae</taxon>
        <taxon>Caldithrix</taxon>
    </lineage>
</organism>
<protein>
    <submittedName>
        <fullName evidence="2">Uncharacterized protein</fullName>
    </submittedName>
</protein>
<feature type="transmembrane region" description="Helical" evidence="1">
    <location>
        <begin position="82"/>
        <end position="101"/>
    </location>
</feature>
<keyword evidence="1" id="KW-1133">Transmembrane helix</keyword>
<dbReference type="Proteomes" id="UP000886005">
    <property type="component" value="Unassembled WGS sequence"/>
</dbReference>
<proteinExistence type="predicted"/>
<dbReference type="AlphaFoldDB" id="A0A7V1PU53"/>
<evidence type="ECO:0000256" key="1">
    <source>
        <dbReference type="SAM" id="Phobius"/>
    </source>
</evidence>
<gene>
    <name evidence="2" type="ORF">ENJ10_05525</name>
</gene>
<accession>A0A7V1PU53</accession>
<keyword evidence="1" id="KW-0812">Transmembrane</keyword>
<feature type="transmembrane region" description="Helical" evidence="1">
    <location>
        <begin position="113"/>
        <end position="136"/>
    </location>
</feature>
<evidence type="ECO:0000313" key="2">
    <source>
        <dbReference type="EMBL" id="HED10125.1"/>
    </source>
</evidence>
<keyword evidence="1" id="KW-0472">Membrane</keyword>
<sequence length="153" mass="18052">MKNEKPIPEEWQHLLMKALDEALTQEEQSRFEQLLESSTEFRHEWREFSAVHALTKKVRYKEPQGEIWDMYQTNVYHRIERGLSWFLTLTGILILTAYGLYEFVTLFLADPAIPGIVKIGVVFLGSGLVALFFSVVREKLFIRKNDPYREVER</sequence>